<feature type="binding site" evidence="10">
    <location>
        <position position="104"/>
    </location>
    <ligand>
        <name>Zn(2+)</name>
        <dbReference type="ChEBI" id="CHEBI:29105"/>
    </ligand>
</feature>
<gene>
    <name evidence="11" type="ORF">LX66_5249</name>
</gene>
<feature type="site" description="Contributes to substrate recognition" evidence="9">
    <location>
        <position position="107"/>
    </location>
</feature>
<keyword evidence="5 7" id="KW-0119">Carbohydrate metabolism</keyword>
<protein>
    <recommendedName>
        <fullName evidence="6 7">D,D-heptose 1,7-bisphosphate phosphatase</fullName>
        <ecNumber evidence="7">3.1.3.-</ecNumber>
    </recommendedName>
</protein>
<evidence type="ECO:0000256" key="8">
    <source>
        <dbReference type="PIRSR" id="PIRSR004682-1"/>
    </source>
</evidence>
<feature type="site" description="Stabilizes the phosphoryl group" evidence="9">
    <location>
        <position position="108"/>
    </location>
</feature>
<dbReference type="CDD" id="cd07503">
    <property type="entry name" value="HAD_HisB-N"/>
    <property type="match status" value="1"/>
</dbReference>
<sequence length="184" mass="20404">MRKAVFIDKDGTLIPNVPYNADPAQITLTPGAAEALQLLYAHGYALVVISNQAGIAHGYFGDKDMQRVIDRITGLLRWNDIRLDGFFYCPHHPDGSVKQYAIDCSCRKPKPGMLLKAAGILGIDLDQSWMIGDILHDVEAGNRAGCRTVLLDNGNETEWLINRYRRPLFIAEGLVEAAQLIIKN</sequence>
<reference evidence="11 12" key="1">
    <citation type="journal article" date="2013" name="Stand. Genomic Sci.">
        <title>Genomic Encyclopedia of Type Strains, Phase I: The one thousand microbial genomes (KMG-I) project.</title>
        <authorList>
            <person name="Kyrpides N.C."/>
            <person name="Woyke T."/>
            <person name="Eisen J.A."/>
            <person name="Garrity G."/>
            <person name="Lilburn T.G."/>
            <person name="Beck B.J."/>
            <person name="Whitman W.B."/>
            <person name="Hugenholtz P."/>
            <person name="Klenk H.P."/>
        </authorList>
    </citation>
    <scope>NUCLEOTIDE SEQUENCE [LARGE SCALE GENOMIC DNA]</scope>
    <source>
        <strain evidence="11 12">DSM 13484</strain>
    </source>
</reference>
<comment type="cofactor">
    <cofactor evidence="10">
        <name>Zn(2+)</name>
        <dbReference type="ChEBI" id="CHEBI:29105"/>
    </cofactor>
</comment>
<dbReference type="SUPFAM" id="SSF56784">
    <property type="entry name" value="HAD-like"/>
    <property type="match status" value="1"/>
</dbReference>
<evidence type="ECO:0000256" key="10">
    <source>
        <dbReference type="PIRSR" id="PIRSR004682-4"/>
    </source>
</evidence>
<evidence type="ECO:0000256" key="9">
    <source>
        <dbReference type="PIRSR" id="PIRSR004682-3"/>
    </source>
</evidence>
<dbReference type="GO" id="GO:0016791">
    <property type="term" value="F:phosphatase activity"/>
    <property type="evidence" value="ECO:0007669"/>
    <property type="project" value="InterPro"/>
</dbReference>
<dbReference type="InterPro" id="IPR006549">
    <property type="entry name" value="HAD-SF_hydro_IIIA"/>
</dbReference>
<evidence type="ECO:0000313" key="11">
    <source>
        <dbReference type="EMBL" id="TWI82672.1"/>
    </source>
</evidence>
<dbReference type="OrthoDB" id="9813880at2"/>
<evidence type="ECO:0000256" key="5">
    <source>
        <dbReference type="ARBA" id="ARBA00023277"/>
    </source>
</evidence>
<dbReference type="Pfam" id="PF13242">
    <property type="entry name" value="Hydrolase_like"/>
    <property type="match status" value="1"/>
</dbReference>
<proteinExistence type="inferred from homology"/>
<evidence type="ECO:0000256" key="6">
    <source>
        <dbReference type="ARBA" id="ARBA00031828"/>
    </source>
</evidence>
<feature type="active site" description="Nucleophile" evidence="8">
    <location>
        <position position="8"/>
    </location>
</feature>
<feature type="binding site" evidence="10">
    <location>
        <position position="10"/>
    </location>
    <ligand>
        <name>Mg(2+)</name>
        <dbReference type="ChEBI" id="CHEBI:18420"/>
    </ligand>
</feature>
<dbReference type="InterPro" id="IPR036412">
    <property type="entry name" value="HAD-like_sf"/>
</dbReference>
<dbReference type="AlphaFoldDB" id="A0A562SN72"/>
<dbReference type="GO" id="GO:0005975">
    <property type="term" value="P:carbohydrate metabolic process"/>
    <property type="evidence" value="ECO:0007669"/>
    <property type="project" value="InterPro"/>
</dbReference>
<name>A0A562SN72_CHIJA</name>
<comment type="cofactor">
    <cofactor evidence="10">
        <name>Mg(2+)</name>
        <dbReference type="ChEBI" id="CHEBI:18420"/>
    </cofactor>
</comment>
<dbReference type="PIRSF" id="PIRSF004682">
    <property type="entry name" value="GmhB"/>
    <property type="match status" value="1"/>
</dbReference>
<evidence type="ECO:0000313" key="12">
    <source>
        <dbReference type="Proteomes" id="UP000316778"/>
    </source>
</evidence>
<feature type="binding site" evidence="10">
    <location>
        <position position="106"/>
    </location>
    <ligand>
        <name>Zn(2+)</name>
        <dbReference type="ChEBI" id="CHEBI:29105"/>
    </ligand>
</feature>
<evidence type="ECO:0000256" key="3">
    <source>
        <dbReference type="ARBA" id="ARBA00022723"/>
    </source>
</evidence>
<organism evidence="11 12">
    <name type="scientific">Chitinophaga japonensis</name>
    <name type="common">Flexibacter japonensis</name>
    <dbReference type="NCBI Taxonomy" id="104662"/>
    <lineage>
        <taxon>Bacteria</taxon>
        <taxon>Pseudomonadati</taxon>
        <taxon>Bacteroidota</taxon>
        <taxon>Chitinophagia</taxon>
        <taxon>Chitinophagales</taxon>
        <taxon>Chitinophagaceae</taxon>
        <taxon>Chitinophaga</taxon>
    </lineage>
</organism>
<evidence type="ECO:0000256" key="4">
    <source>
        <dbReference type="ARBA" id="ARBA00022801"/>
    </source>
</evidence>
<feature type="binding site" evidence="10">
    <location>
        <position position="133"/>
    </location>
    <ligand>
        <name>Mg(2+)</name>
        <dbReference type="ChEBI" id="CHEBI:18420"/>
    </ligand>
</feature>
<dbReference type="PANTHER" id="PTHR42891">
    <property type="entry name" value="D-GLYCERO-BETA-D-MANNO-HEPTOSE-1,7-BISPHOSPHATE 7-PHOSPHATASE"/>
    <property type="match status" value="1"/>
</dbReference>
<accession>A0A562SN72</accession>
<evidence type="ECO:0000256" key="1">
    <source>
        <dbReference type="ARBA" id="ARBA00004496"/>
    </source>
</evidence>
<feature type="binding site" evidence="10">
    <location>
        <position position="91"/>
    </location>
    <ligand>
        <name>Zn(2+)</name>
        <dbReference type="ChEBI" id="CHEBI:29105"/>
    </ligand>
</feature>
<dbReference type="InterPro" id="IPR004446">
    <property type="entry name" value="Heptose_bisP_phosphatase"/>
</dbReference>
<evidence type="ECO:0000256" key="7">
    <source>
        <dbReference type="PIRNR" id="PIRNR004682"/>
    </source>
</evidence>
<keyword evidence="10" id="KW-0460">Magnesium</keyword>
<keyword evidence="2 7" id="KW-0963">Cytoplasm</keyword>
<keyword evidence="12" id="KW-1185">Reference proteome</keyword>
<dbReference type="GO" id="GO:0046872">
    <property type="term" value="F:metal ion binding"/>
    <property type="evidence" value="ECO:0007669"/>
    <property type="project" value="UniProtKB-KW"/>
</dbReference>
<dbReference type="RefSeq" id="WP_145718944.1">
    <property type="nucleotide sequence ID" value="NZ_BAAAFY010000006.1"/>
</dbReference>
<dbReference type="EMBL" id="VLLG01000006">
    <property type="protein sequence ID" value="TWI82672.1"/>
    <property type="molecule type" value="Genomic_DNA"/>
</dbReference>
<dbReference type="Proteomes" id="UP000316778">
    <property type="component" value="Unassembled WGS sequence"/>
</dbReference>
<dbReference type="InterPro" id="IPR006543">
    <property type="entry name" value="Histidinol-phos"/>
</dbReference>
<dbReference type="NCBIfam" id="TIGR01656">
    <property type="entry name" value="Histidinol-ppas"/>
    <property type="match status" value="1"/>
</dbReference>
<keyword evidence="10" id="KW-0862">Zinc</keyword>
<comment type="similarity">
    <text evidence="7">Belongs to the gmhB family.</text>
</comment>
<comment type="caution">
    <text evidence="11">The sequence shown here is derived from an EMBL/GenBank/DDBJ whole genome shotgun (WGS) entry which is preliminary data.</text>
</comment>
<dbReference type="GO" id="GO:0005737">
    <property type="term" value="C:cytoplasm"/>
    <property type="evidence" value="ECO:0007669"/>
    <property type="project" value="UniProtKB-SubCell"/>
</dbReference>
<feature type="binding site" evidence="10">
    <location>
        <position position="89"/>
    </location>
    <ligand>
        <name>Zn(2+)</name>
        <dbReference type="ChEBI" id="CHEBI:29105"/>
    </ligand>
</feature>
<dbReference type="EC" id="3.1.3.-" evidence="7"/>
<comment type="subcellular location">
    <subcellularLocation>
        <location evidence="1 7">Cytoplasm</location>
    </subcellularLocation>
</comment>
<dbReference type="Gene3D" id="3.40.50.1000">
    <property type="entry name" value="HAD superfamily/HAD-like"/>
    <property type="match status" value="1"/>
</dbReference>
<keyword evidence="3 10" id="KW-0479">Metal-binding</keyword>
<dbReference type="InterPro" id="IPR023214">
    <property type="entry name" value="HAD_sf"/>
</dbReference>
<dbReference type="NCBIfam" id="TIGR01662">
    <property type="entry name" value="HAD-SF-IIIA"/>
    <property type="match status" value="1"/>
</dbReference>
<feature type="binding site" evidence="10">
    <location>
        <position position="8"/>
    </location>
    <ligand>
        <name>Mg(2+)</name>
        <dbReference type="ChEBI" id="CHEBI:18420"/>
    </ligand>
</feature>
<feature type="active site" description="Proton donor" evidence="8">
    <location>
        <position position="10"/>
    </location>
</feature>
<feature type="site" description="Stabilizes the phosphoryl group" evidence="9">
    <location>
        <position position="50"/>
    </location>
</feature>
<keyword evidence="4 7" id="KW-0378">Hydrolase</keyword>
<evidence type="ECO:0000256" key="2">
    <source>
        <dbReference type="ARBA" id="ARBA00022490"/>
    </source>
</evidence>
<dbReference type="PANTHER" id="PTHR42891:SF1">
    <property type="entry name" value="D-GLYCERO-BETA-D-MANNO-HEPTOSE-1,7-BISPHOSPHATE 7-PHOSPHATASE"/>
    <property type="match status" value="1"/>
</dbReference>